<dbReference type="PANTHER" id="PTHR30543:SF21">
    <property type="entry name" value="NAD(P)H-DEPENDENT FMN REDUCTASE LOT6"/>
    <property type="match status" value="1"/>
</dbReference>
<dbReference type="EMBL" id="MIJY01000001">
    <property type="protein sequence ID" value="OEG20428.1"/>
    <property type="molecule type" value="Genomic_DNA"/>
</dbReference>
<keyword evidence="3" id="KW-1185">Reference proteome</keyword>
<evidence type="ECO:0000313" key="2">
    <source>
        <dbReference type="EMBL" id="OEG20428.1"/>
    </source>
</evidence>
<dbReference type="GO" id="GO:0010181">
    <property type="term" value="F:FMN binding"/>
    <property type="evidence" value="ECO:0007669"/>
    <property type="project" value="TreeGrafter"/>
</dbReference>
<evidence type="ECO:0000313" key="3">
    <source>
        <dbReference type="Proteomes" id="UP000095094"/>
    </source>
</evidence>
<feature type="domain" description="NADPH-dependent FMN reductase-like" evidence="1">
    <location>
        <begin position="3"/>
        <end position="147"/>
    </location>
</feature>
<name>A0A1E5H626_9ENTE</name>
<gene>
    <name evidence="2" type="ORF">BCR25_01005</name>
</gene>
<dbReference type="Gene3D" id="3.40.50.360">
    <property type="match status" value="1"/>
</dbReference>
<protein>
    <submittedName>
        <fullName evidence="2">ACP phosphodiesterase</fullName>
    </submittedName>
</protein>
<evidence type="ECO:0000259" key="1">
    <source>
        <dbReference type="Pfam" id="PF03358"/>
    </source>
</evidence>
<dbReference type="GO" id="GO:0016491">
    <property type="term" value="F:oxidoreductase activity"/>
    <property type="evidence" value="ECO:0007669"/>
    <property type="project" value="InterPro"/>
</dbReference>
<sequence>MTKYGVIVGSTRKNSYSEAVAKAIVKGLPADAEVTFLNIKDLPLYNQDYDENSPEAYTTFRNEVAAQDAFIFVTPEHNRSITAALKNALDVASRPWGQSVWGGKPALVASQSISGISGVLANHVLRQSLVFLDMPTMQQPEVYIGQSDKLFDENLEPNNEGTKDFLASVGAQFSQFAAKFA</sequence>
<dbReference type="PATRIC" id="fig|332950.4.peg.371"/>
<dbReference type="Pfam" id="PF03358">
    <property type="entry name" value="FMN_red"/>
    <property type="match status" value="1"/>
</dbReference>
<dbReference type="RefSeq" id="WP_069661738.1">
    <property type="nucleotide sequence ID" value="NZ_JBHUJJ010000001.1"/>
</dbReference>
<dbReference type="GO" id="GO:0005829">
    <property type="term" value="C:cytosol"/>
    <property type="evidence" value="ECO:0007669"/>
    <property type="project" value="TreeGrafter"/>
</dbReference>
<proteinExistence type="predicted"/>
<dbReference type="PANTHER" id="PTHR30543">
    <property type="entry name" value="CHROMATE REDUCTASE"/>
    <property type="match status" value="1"/>
</dbReference>
<dbReference type="Proteomes" id="UP000095094">
    <property type="component" value="Unassembled WGS sequence"/>
</dbReference>
<reference evidence="3" key="1">
    <citation type="submission" date="2016-09" db="EMBL/GenBank/DDBJ databases">
        <authorList>
            <person name="Gulvik C.A."/>
        </authorList>
    </citation>
    <scope>NUCLEOTIDE SEQUENCE [LARGE SCALE GENOMIC DNA]</scope>
    <source>
        <strain evidence="3">LMG 8895</strain>
    </source>
</reference>
<dbReference type="InterPro" id="IPR029039">
    <property type="entry name" value="Flavoprotein-like_sf"/>
</dbReference>
<dbReference type="InterPro" id="IPR005025">
    <property type="entry name" value="FMN_Rdtase-like_dom"/>
</dbReference>
<dbReference type="OrthoDB" id="9812295at2"/>
<dbReference type="InterPro" id="IPR050712">
    <property type="entry name" value="NAD(P)H-dep_reductase"/>
</dbReference>
<comment type="caution">
    <text evidence="2">The sequence shown here is derived from an EMBL/GenBank/DDBJ whole genome shotgun (WGS) entry which is preliminary data.</text>
</comment>
<dbReference type="SUPFAM" id="SSF52218">
    <property type="entry name" value="Flavoproteins"/>
    <property type="match status" value="1"/>
</dbReference>
<accession>A0A1E5H626</accession>
<organism evidence="2 3">
    <name type="scientific">Enterococcus termitis</name>
    <dbReference type="NCBI Taxonomy" id="332950"/>
    <lineage>
        <taxon>Bacteria</taxon>
        <taxon>Bacillati</taxon>
        <taxon>Bacillota</taxon>
        <taxon>Bacilli</taxon>
        <taxon>Lactobacillales</taxon>
        <taxon>Enterococcaceae</taxon>
        <taxon>Enterococcus</taxon>
    </lineage>
</organism>
<dbReference type="AlphaFoldDB" id="A0A1E5H626"/>